<evidence type="ECO:0000313" key="4">
    <source>
        <dbReference type="WBParaSite" id="Gr19_v10_g9400.t2"/>
    </source>
</evidence>
<name>A0A914IBV1_GLORO</name>
<dbReference type="Proteomes" id="UP000887572">
    <property type="component" value="Unplaced"/>
</dbReference>
<dbReference type="SMART" id="SM00061">
    <property type="entry name" value="MATH"/>
    <property type="match status" value="1"/>
</dbReference>
<evidence type="ECO:0000313" key="3">
    <source>
        <dbReference type="Proteomes" id="UP000887572"/>
    </source>
</evidence>
<dbReference type="Gene3D" id="2.60.210.10">
    <property type="entry name" value="Apoptosis, Tumor Necrosis Factor Receptor Associated Protein 2, Chain A"/>
    <property type="match status" value="1"/>
</dbReference>
<dbReference type="WBParaSite" id="Gr19_v10_g9400.t2">
    <property type="protein sequence ID" value="Gr19_v10_g9400.t2"/>
    <property type="gene ID" value="Gr19_v10_g9400"/>
</dbReference>
<dbReference type="AlphaFoldDB" id="A0A914IBV1"/>
<dbReference type="PROSITE" id="PS50144">
    <property type="entry name" value="MATH"/>
    <property type="match status" value="1"/>
</dbReference>
<dbReference type="GO" id="GO:0005829">
    <property type="term" value="C:cytosol"/>
    <property type="evidence" value="ECO:0007669"/>
    <property type="project" value="TreeGrafter"/>
</dbReference>
<reference evidence="4" key="1">
    <citation type="submission" date="2022-11" db="UniProtKB">
        <authorList>
            <consortium name="WormBaseParasite"/>
        </authorList>
    </citation>
    <scope>IDENTIFICATION</scope>
</reference>
<dbReference type="Pfam" id="PF22486">
    <property type="entry name" value="MATH_2"/>
    <property type="match status" value="1"/>
</dbReference>
<dbReference type="InterPro" id="IPR008974">
    <property type="entry name" value="TRAF-like"/>
</dbReference>
<proteinExistence type="predicted"/>
<evidence type="ECO:0000256" key="1">
    <source>
        <dbReference type="SAM" id="MobiDB-lite"/>
    </source>
</evidence>
<keyword evidence="3" id="KW-1185">Reference proteome</keyword>
<dbReference type="Pfam" id="PF07707">
    <property type="entry name" value="BACK"/>
    <property type="match status" value="1"/>
</dbReference>
<dbReference type="InterPro" id="IPR011705">
    <property type="entry name" value="BACK"/>
</dbReference>
<dbReference type="PANTHER" id="PTHR45774">
    <property type="entry name" value="BTB/POZ DOMAIN-CONTAINING"/>
    <property type="match status" value="1"/>
</dbReference>
<sequence>MHDSSLESPECGAVPFAKNTSDYPSPRPDRELVDSCLNFPMWKLSNVFLTFDHARFLGEEFIDQKANTLLLSEAFLYIGQKLLCEILDRDELMVRNELTMWNAALCWADEKCRQNGKVPSAENQREMLGPALFKIRFPLIPKETFSNNIVPSGVLTQGELNSVYLHHSHPYAVLPPEQYPLQFPTNGRIATKSDDDDPYKPDGEIMLKLEKVSEFAQEDRNSRRLGEAVYIRGIPWKILAVPRAVPNSAEKYLGFFLQCNGEDTDPNWRCAGSATLRIVSQNEDHTREIIRMFHSNGNDWGFAHCMTFETLMDPDNGWYDAKNDTVILSAEVTADKPTGYLMEPDNGYDDAEVTADKPTGSKLARTEMITFVFNVWLHSG</sequence>
<dbReference type="InterPro" id="IPR002083">
    <property type="entry name" value="MATH/TRAF_dom"/>
</dbReference>
<feature type="region of interest" description="Disordered" evidence="1">
    <location>
        <begin position="1"/>
        <end position="26"/>
    </location>
</feature>
<dbReference type="Gene3D" id="1.25.40.420">
    <property type="match status" value="1"/>
</dbReference>
<organism evidence="3 4">
    <name type="scientific">Globodera rostochiensis</name>
    <name type="common">Golden nematode worm</name>
    <name type="synonym">Heterodera rostochiensis</name>
    <dbReference type="NCBI Taxonomy" id="31243"/>
    <lineage>
        <taxon>Eukaryota</taxon>
        <taxon>Metazoa</taxon>
        <taxon>Ecdysozoa</taxon>
        <taxon>Nematoda</taxon>
        <taxon>Chromadorea</taxon>
        <taxon>Rhabditida</taxon>
        <taxon>Tylenchina</taxon>
        <taxon>Tylenchomorpha</taxon>
        <taxon>Tylenchoidea</taxon>
        <taxon>Heteroderidae</taxon>
        <taxon>Heteroderinae</taxon>
        <taxon>Globodera</taxon>
    </lineage>
</organism>
<dbReference type="PANTHER" id="PTHR45774:SF3">
    <property type="entry name" value="BTB (POZ) DOMAIN-CONTAINING 2B-RELATED"/>
    <property type="match status" value="1"/>
</dbReference>
<dbReference type="GO" id="GO:0022008">
    <property type="term" value="P:neurogenesis"/>
    <property type="evidence" value="ECO:0007669"/>
    <property type="project" value="TreeGrafter"/>
</dbReference>
<evidence type="ECO:0000259" key="2">
    <source>
        <dbReference type="PROSITE" id="PS50144"/>
    </source>
</evidence>
<accession>A0A914IBV1</accession>
<protein>
    <submittedName>
        <fullName evidence="4">MATH domain-containing protein</fullName>
    </submittedName>
</protein>
<feature type="domain" description="MATH" evidence="2">
    <location>
        <begin position="202"/>
        <end position="332"/>
    </location>
</feature>
<dbReference type="SMART" id="SM00875">
    <property type="entry name" value="BACK"/>
    <property type="match status" value="1"/>
</dbReference>
<dbReference type="SUPFAM" id="SSF49599">
    <property type="entry name" value="TRAF domain-like"/>
    <property type="match status" value="1"/>
</dbReference>